<evidence type="ECO:0000313" key="1">
    <source>
        <dbReference type="EMBL" id="MBZ2155527.1"/>
    </source>
</evidence>
<evidence type="ECO:0000313" key="2">
    <source>
        <dbReference type="Proteomes" id="UP001198057"/>
    </source>
</evidence>
<evidence type="ECO:0008006" key="3">
    <source>
        <dbReference type="Google" id="ProtNLM"/>
    </source>
</evidence>
<dbReference type="PROSITE" id="PS51257">
    <property type="entry name" value="PROKAR_LIPOPROTEIN"/>
    <property type="match status" value="1"/>
</dbReference>
<dbReference type="AlphaFoldDB" id="A0AAP2K6P1"/>
<name>A0AAP2K6P1_STRAP</name>
<proteinExistence type="predicted"/>
<dbReference type="EMBL" id="JAHZQR010000002">
    <property type="protein sequence ID" value="MBZ2155527.1"/>
    <property type="molecule type" value="Genomic_DNA"/>
</dbReference>
<sequence>MKKGAAFIFKTFVLFISIILLASCSESQSTNKDKTYGKEFITALAEGLDSRWKITTDWSQSISIFRCFLFYIINTIDNTSLII</sequence>
<comment type="caution">
    <text evidence="1">The sequence shown here is derived from an EMBL/GenBank/DDBJ whole genome shotgun (WGS) entry which is preliminary data.</text>
</comment>
<accession>A0AAP2K6P1</accession>
<organism evidence="1 2">
    <name type="scientific">Streptococcus anginosus</name>
    <dbReference type="NCBI Taxonomy" id="1328"/>
    <lineage>
        <taxon>Bacteria</taxon>
        <taxon>Bacillati</taxon>
        <taxon>Bacillota</taxon>
        <taxon>Bacilli</taxon>
        <taxon>Lactobacillales</taxon>
        <taxon>Streptococcaceae</taxon>
        <taxon>Streptococcus</taxon>
        <taxon>Streptococcus anginosus group</taxon>
    </lineage>
</organism>
<dbReference type="RefSeq" id="WP_223350913.1">
    <property type="nucleotide sequence ID" value="NZ_JAHZQR010000002.1"/>
</dbReference>
<dbReference type="Proteomes" id="UP001198057">
    <property type="component" value="Unassembled WGS sequence"/>
</dbReference>
<protein>
    <recommendedName>
        <fullName evidence="3">Lipoprotein</fullName>
    </recommendedName>
</protein>
<reference evidence="1" key="1">
    <citation type="submission" date="2021-07" db="EMBL/GenBank/DDBJ databases">
        <title>Occurrence of streptococci in the human mouth that bind to a non-human glycan.</title>
        <authorList>
            <person name="Cross B."/>
            <person name="Thamadilok S."/>
            <person name="Bensing B."/>
            <person name="Sasmal A."/>
            <person name="Khedri Z."/>
            <person name="Deng L."/>
            <person name="Yu H."/>
            <person name="Mehta A."/>
            <person name="Aluvathingal J."/>
            <person name="Nadendla S."/>
            <person name="Vickerman M."/>
            <person name="Chen X."/>
            <person name="Dewhirst F."/>
            <person name="Gill A."/>
            <person name="Lettrichova I."/>
            <person name="Diaz S."/>
            <person name="Gill S."/>
            <person name="Tettelin H."/>
            <person name="Iverson T."/>
            <person name="Sullam P."/>
            <person name="Varki A."/>
            <person name="Ruhl S."/>
        </authorList>
    </citation>
    <scope>NUCLEOTIDE SEQUENCE</scope>
    <source>
        <strain evidence="1">SK81</strain>
    </source>
</reference>
<gene>
    <name evidence="1" type="ORF">K1I51_02510</name>
</gene>